<dbReference type="Proteomes" id="UP000232707">
    <property type="component" value="Segment"/>
</dbReference>
<proteinExistence type="predicted"/>
<evidence type="ECO:0000313" key="2">
    <source>
        <dbReference type="EMBL" id="AOW41414.1"/>
    </source>
</evidence>
<feature type="region of interest" description="Disordered" evidence="1">
    <location>
        <begin position="57"/>
        <end position="98"/>
    </location>
</feature>
<name>A0A1D8QL86_GVTN</name>
<dbReference type="GeneID" id="37616950"/>
<dbReference type="KEGG" id="vg:37616950"/>
<dbReference type="RefSeq" id="YP_009506145.1">
    <property type="nucleotide sequence ID" value="NC_038375.1"/>
</dbReference>
<protein>
    <submittedName>
        <fullName evidence="2">p38.7</fullName>
    </submittedName>
</protein>
<keyword evidence="3" id="KW-1185">Reference proteome</keyword>
<feature type="compositionally biased region" description="Basic and acidic residues" evidence="1">
    <location>
        <begin position="68"/>
        <end position="81"/>
    </location>
</feature>
<reference evidence="2 3" key="1">
    <citation type="submission" date="2016-02" db="EMBL/GenBank/DDBJ databases">
        <title>Genome sequence of a new Betabaculovirus TnGV isolated from the cabagge looper Trichoplusia ni (Lepidoptera: Noctuidae).</title>
        <authorList>
            <person name="Del Rincon-Castro M.C."/>
            <person name="Bivian-Hernandez Mdl.A."/>
            <person name="Lopez-Tlacomulco J.J."/>
            <person name="Ibarra J.E."/>
        </authorList>
    </citation>
    <scope>NUCLEOTIDE SEQUENCE [LARGE SCALE GENOMIC DNA]</scope>
    <source>
        <strain evidence="2">LBIV-12</strain>
    </source>
</reference>
<dbReference type="EMBL" id="KU752557">
    <property type="protein sequence ID" value="AOW41414.1"/>
    <property type="molecule type" value="Genomic_DNA"/>
</dbReference>
<accession>A0A1D8QL86</accession>
<evidence type="ECO:0000256" key="1">
    <source>
        <dbReference type="SAM" id="MobiDB-lite"/>
    </source>
</evidence>
<evidence type="ECO:0000313" key="3">
    <source>
        <dbReference type="Proteomes" id="UP000232707"/>
    </source>
</evidence>
<sequence>MDVLKTIKNWWWGGETYSNPVEFYLLYLCKKLDKIDTKIDVLDKKTNCYLHNRWPSTSTSLSTEDEDVKSSENHHDEEKENNSVLPDKLPDEYDTDGSNLAVYSKNSINDTTRLQYVTGHRDAFQTRKRMYDGVVMEKLYEANNLEEPAAKIAKLEEEIINSGKRIEYAGQHGTVVYANEGEVRDIINKTMK</sequence>
<organism evidence="2 3">
    <name type="scientific">Trichoplusia ni granulovirus LBIV-12</name>
    <dbReference type="NCBI Taxonomy" id="1916701"/>
    <lineage>
        <taxon>Viruses</taxon>
        <taxon>Viruses incertae sedis</taxon>
        <taxon>Naldaviricetes</taxon>
        <taxon>Lefavirales</taxon>
        <taxon>Baculoviridae</taxon>
        <taxon>Betabaculovirus</taxon>
        <taxon>Betabaculovirus trini</taxon>
    </lineage>
</organism>